<reference evidence="6 7" key="1">
    <citation type="journal article" date="2017" name="BMC Genomics">
        <title>Genomic analysis of methanogenic archaea reveals a shift towards energy conservation.</title>
        <authorList>
            <person name="Gilmore S.P."/>
            <person name="Henske J.K."/>
            <person name="Sexton J.A."/>
            <person name="Solomon K.V."/>
            <person name="Seppala S."/>
            <person name="Yoo J.I."/>
            <person name="Huyett L.M."/>
            <person name="Pressman A."/>
            <person name="Cogan J.Z."/>
            <person name="Kivenson V."/>
            <person name="Peng X."/>
            <person name="Tan Y."/>
            <person name="Valentine D.L."/>
            <person name="O'Malley M.A."/>
        </authorList>
    </citation>
    <scope>NUCLEOTIDE SEQUENCE [LARGE SCALE GENOMIC DNA]</scope>
    <source>
        <strain evidence="6 7">XII</strain>
    </source>
</reference>
<dbReference type="PROSITE" id="PS50005">
    <property type="entry name" value="TPR"/>
    <property type="match status" value="2"/>
</dbReference>
<feature type="compositionally biased region" description="Basic and acidic residues" evidence="4">
    <location>
        <begin position="227"/>
        <end position="241"/>
    </location>
</feature>
<evidence type="ECO:0000256" key="3">
    <source>
        <dbReference type="PROSITE-ProRule" id="PRU00339"/>
    </source>
</evidence>
<dbReference type="Gene3D" id="1.25.40.10">
    <property type="entry name" value="Tetratricopeptide repeat domain"/>
    <property type="match status" value="1"/>
</dbReference>
<dbReference type="Pfam" id="PF13181">
    <property type="entry name" value="TPR_8"/>
    <property type="match status" value="1"/>
</dbReference>
<dbReference type="EMBL" id="LMVO01000021">
    <property type="protein sequence ID" value="PAV09209.1"/>
    <property type="molecule type" value="Genomic_DNA"/>
</dbReference>
<feature type="region of interest" description="Disordered" evidence="4">
    <location>
        <begin position="211"/>
        <end position="244"/>
    </location>
</feature>
<gene>
    <name evidence="6" type="ORF">ASJ83_08705</name>
</gene>
<feature type="domain" description="Zinc-ribbon" evidence="5">
    <location>
        <begin position="259"/>
        <end position="280"/>
    </location>
</feature>
<keyword evidence="2 3" id="KW-0802">TPR repeat</keyword>
<dbReference type="PANTHER" id="PTHR44943:SF4">
    <property type="entry name" value="TPR REPEAT-CONTAINING PROTEIN MJ0798"/>
    <property type="match status" value="1"/>
</dbReference>
<dbReference type="InterPro" id="IPR051685">
    <property type="entry name" value="Ycf3/AcsC/BcsC/TPR_MFPF"/>
</dbReference>
<dbReference type="Proteomes" id="UP000243820">
    <property type="component" value="Unassembled WGS sequence"/>
</dbReference>
<dbReference type="InterPro" id="IPR026870">
    <property type="entry name" value="Zinc_ribbon_dom"/>
</dbReference>
<name>A0AAX0Q8H5_9EURY</name>
<evidence type="ECO:0000259" key="5">
    <source>
        <dbReference type="Pfam" id="PF13240"/>
    </source>
</evidence>
<dbReference type="PANTHER" id="PTHR44943">
    <property type="entry name" value="CELLULOSE SYNTHASE OPERON PROTEIN C"/>
    <property type="match status" value="1"/>
</dbReference>
<dbReference type="SUPFAM" id="SSF48452">
    <property type="entry name" value="TPR-like"/>
    <property type="match status" value="1"/>
</dbReference>
<dbReference type="Pfam" id="PF13240">
    <property type="entry name" value="Zn_Ribbon_1"/>
    <property type="match status" value="1"/>
</dbReference>
<evidence type="ECO:0000313" key="7">
    <source>
        <dbReference type="Proteomes" id="UP000243820"/>
    </source>
</evidence>
<protein>
    <recommendedName>
        <fullName evidence="5">Zinc-ribbon domain-containing protein</fullName>
    </recommendedName>
</protein>
<organism evidence="6 7">
    <name type="scientific">Methanocorpusculum parvum</name>
    <dbReference type="NCBI Taxonomy" id="2193"/>
    <lineage>
        <taxon>Archaea</taxon>
        <taxon>Methanobacteriati</taxon>
        <taxon>Methanobacteriota</taxon>
        <taxon>Stenosarchaea group</taxon>
        <taxon>Methanomicrobia</taxon>
        <taxon>Methanomicrobiales</taxon>
        <taxon>Methanocorpusculaceae</taxon>
        <taxon>Methanocorpusculum</taxon>
    </lineage>
</organism>
<dbReference type="SMART" id="SM00028">
    <property type="entry name" value="TPR"/>
    <property type="match status" value="4"/>
</dbReference>
<keyword evidence="1" id="KW-0677">Repeat</keyword>
<evidence type="ECO:0000256" key="4">
    <source>
        <dbReference type="SAM" id="MobiDB-lite"/>
    </source>
</evidence>
<proteinExistence type="predicted"/>
<dbReference type="AlphaFoldDB" id="A0AAX0Q8H5"/>
<feature type="repeat" description="TPR" evidence="3">
    <location>
        <begin position="47"/>
        <end position="80"/>
    </location>
</feature>
<evidence type="ECO:0000256" key="1">
    <source>
        <dbReference type="ARBA" id="ARBA00022737"/>
    </source>
</evidence>
<sequence>MSTHHHRAAHTSGINYEQLGWKCMHQGNYEAAIDAFDKAIVRKQRTYFALHGKGECLLHLGKYSDALNCFEHAIKIDRRHAWAYHGAGRVYHYLEKYDLAIAYYNKSIEITRQSVVAWHWKGRTLIEMGEYALAEEALNIALRNAIGSKHGRDSIPQIEADLELAKTHKMDPSPLSNVTPNPNIIIYGDNNAPVNVGGIQVTDDGILNRPIFTSENGPGSTDPVEPAIKKSDENKSAEKRFGNTKHSSIFSRIFQKNTCPDCGTPIQNNQKYCNNCGRKLE</sequence>
<comment type="caution">
    <text evidence="6">The sequence shown here is derived from an EMBL/GenBank/DDBJ whole genome shotgun (WGS) entry which is preliminary data.</text>
</comment>
<dbReference type="Pfam" id="PF13424">
    <property type="entry name" value="TPR_12"/>
    <property type="match status" value="1"/>
</dbReference>
<keyword evidence="7" id="KW-1185">Reference proteome</keyword>
<dbReference type="InterPro" id="IPR019734">
    <property type="entry name" value="TPR_rpt"/>
</dbReference>
<feature type="repeat" description="TPR" evidence="3">
    <location>
        <begin position="81"/>
        <end position="114"/>
    </location>
</feature>
<dbReference type="RefSeq" id="WP_095642226.1">
    <property type="nucleotide sequence ID" value="NZ_LMVO01000021.1"/>
</dbReference>
<evidence type="ECO:0000313" key="6">
    <source>
        <dbReference type="EMBL" id="PAV09209.1"/>
    </source>
</evidence>
<accession>A0AAX0Q8H5</accession>
<dbReference type="InterPro" id="IPR011990">
    <property type="entry name" value="TPR-like_helical_dom_sf"/>
</dbReference>
<evidence type="ECO:0000256" key="2">
    <source>
        <dbReference type="ARBA" id="ARBA00022803"/>
    </source>
</evidence>